<sequence length="296" mass="34155">MSHEKNYLTEIFSLITTNSGECVGNGANCLSKETASLLSDFLKYTGPDPIKHAKNHFSCKTETCVINQPSFIDFLKNKTTSDQQKKIRQDILSNIKLAGPRNSMDLLTNTQIDNVLNQWAAQFPDFYNCPFAMIDFAETNDDLNRIDFEKVYNGEMKQKIFTKTVTRPCKTFGCVLNTDVSTGVGKHWVCLFIDMRSEYIWTIEYFNSSGRAPPKEMIKFMSQTRNKLQKFANKKNIKVIATPVTDIVHQQSKSECGPYTLFYIRARLENVPYQYFSTNQVPDEFMVKFRKHLFLK</sequence>
<dbReference type="EMBL" id="LC506465">
    <property type="protein sequence ID" value="BBO54090.1"/>
    <property type="molecule type" value="Genomic_DNA"/>
</dbReference>
<protein>
    <submittedName>
        <fullName evidence="4">Cysteine protease S273R homolog protein</fullName>
    </submittedName>
</protein>
<evidence type="ECO:0000256" key="1">
    <source>
        <dbReference type="ARBA" id="ARBA00022670"/>
    </source>
</evidence>
<accession>A0A5K7XZC6</accession>
<evidence type="ECO:0000256" key="2">
    <source>
        <dbReference type="ARBA" id="ARBA00022801"/>
    </source>
</evidence>
<dbReference type="Pfam" id="PF02902">
    <property type="entry name" value="Peptidase_C48"/>
    <property type="match status" value="1"/>
</dbReference>
<dbReference type="InterPro" id="IPR038765">
    <property type="entry name" value="Papain-like_cys_pep_sf"/>
</dbReference>
<keyword evidence="2" id="KW-0378">Hydrolase</keyword>
<dbReference type="Gene3D" id="3.40.395.10">
    <property type="entry name" value="Adenoviral Proteinase, Chain A"/>
    <property type="match status" value="1"/>
</dbReference>
<dbReference type="GO" id="GO:0006508">
    <property type="term" value="P:proteolysis"/>
    <property type="evidence" value="ECO:0007669"/>
    <property type="project" value="UniProtKB-KW"/>
</dbReference>
<keyword evidence="1 4" id="KW-0645">Protease</keyword>
<organism evidence="4">
    <name type="scientific">Abalone asfa-like virus</name>
    <dbReference type="NCBI Taxonomy" id="2839893"/>
    <lineage>
        <taxon>Viruses</taxon>
        <taxon>Varidnaviria</taxon>
        <taxon>Bamfordvirae</taxon>
        <taxon>Nucleocytoviricota</taxon>
        <taxon>Pokkesviricetes</taxon>
        <taxon>Asfuvirales</taxon>
        <taxon>Asfarviridae</taxon>
    </lineage>
</organism>
<name>A0A5K7XZC6_9VIRU</name>
<dbReference type="InterPro" id="IPR003653">
    <property type="entry name" value="Peptidase_C48_C"/>
</dbReference>
<evidence type="ECO:0000313" key="4">
    <source>
        <dbReference type="EMBL" id="BBO54090.1"/>
    </source>
</evidence>
<dbReference type="GO" id="GO:0008234">
    <property type="term" value="F:cysteine-type peptidase activity"/>
    <property type="evidence" value="ECO:0007669"/>
    <property type="project" value="InterPro"/>
</dbReference>
<dbReference type="SMR" id="A0A5K7XZC6"/>
<dbReference type="SUPFAM" id="SSF54001">
    <property type="entry name" value="Cysteine proteinases"/>
    <property type="match status" value="1"/>
</dbReference>
<proteinExistence type="predicted"/>
<feature type="domain" description="Ubiquitin-like protease family profile" evidence="3">
    <location>
        <begin position="175"/>
        <end position="293"/>
    </location>
</feature>
<evidence type="ECO:0000259" key="3">
    <source>
        <dbReference type="Pfam" id="PF02902"/>
    </source>
</evidence>
<reference evidence="4" key="1">
    <citation type="journal article" date="2020" name="Sci. Rep.">
        <title>A novel Asfarvirus-like virus identified as a potential cause of mass mortality of abalone.</title>
        <authorList>
            <person name="Matsuyama T."/>
            <person name="Takano T."/>
            <person name="Nishiki I."/>
            <person name="Fujiwara A."/>
            <person name="Kiryu I."/>
            <person name="Inada M."/>
            <person name="Sakai T."/>
            <person name="Terashima S."/>
            <person name="Matsuura Y."/>
            <person name="Isowa K."/>
            <person name="Nakayasu C."/>
        </authorList>
    </citation>
    <scope>NUCLEOTIDE SEQUENCE</scope>
</reference>